<feature type="compositionally biased region" description="Gly residues" evidence="1">
    <location>
        <begin position="35"/>
        <end position="47"/>
    </location>
</feature>
<name>A0A8J5VM85_ZIZPA</name>
<reference evidence="2" key="1">
    <citation type="journal article" date="2021" name="bioRxiv">
        <title>Whole Genome Assembly and Annotation of Northern Wild Rice, Zizania palustris L., Supports a Whole Genome Duplication in the Zizania Genus.</title>
        <authorList>
            <person name="Haas M."/>
            <person name="Kono T."/>
            <person name="Macchietto M."/>
            <person name="Millas R."/>
            <person name="McGilp L."/>
            <person name="Shao M."/>
            <person name="Duquette J."/>
            <person name="Hirsch C.N."/>
            <person name="Kimball J."/>
        </authorList>
    </citation>
    <scope>NUCLEOTIDE SEQUENCE</scope>
    <source>
        <tissue evidence="2">Fresh leaf tissue</tissue>
    </source>
</reference>
<evidence type="ECO:0000313" key="2">
    <source>
        <dbReference type="EMBL" id="KAG8064126.1"/>
    </source>
</evidence>
<reference evidence="2" key="2">
    <citation type="submission" date="2021-02" db="EMBL/GenBank/DDBJ databases">
        <authorList>
            <person name="Kimball J.A."/>
            <person name="Haas M.W."/>
            <person name="Macchietto M."/>
            <person name="Kono T."/>
            <person name="Duquette J."/>
            <person name="Shao M."/>
        </authorList>
    </citation>
    <scope>NUCLEOTIDE SEQUENCE</scope>
    <source>
        <tissue evidence="2">Fresh leaf tissue</tissue>
    </source>
</reference>
<gene>
    <name evidence="2" type="ORF">GUJ93_ZPchr0004g39039</name>
</gene>
<comment type="caution">
    <text evidence="2">The sequence shown here is derived from an EMBL/GenBank/DDBJ whole genome shotgun (WGS) entry which is preliminary data.</text>
</comment>
<proteinExistence type="predicted"/>
<feature type="region of interest" description="Disordered" evidence="1">
    <location>
        <begin position="27"/>
        <end position="66"/>
    </location>
</feature>
<keyword evidence="3" id="KW-1185">Reference proteome</keyword>
<dbReference type="EMBL" id="JAAALK010000285">
    <property type="protein sequence ID" value="KAG8064126.1"/>
    <property type="molecule type" value="Genomic_DNA"/>
</dbReference>
<organism evidence="2 3">
    <name type="scientific">Zizania palustris</name>
    <name type="common">Northern wild rice</name>
    <dbReference type="NCBI Taxonomy" id="103762"/>
    <lineage>
        <taxon>Eukaryota</taxon>
        <taxon>Viridiplantae</taxon>
        <taxon>Streptophyta</taxon>
        <taxon>Embryophyta</taxon>
        <taxon>Tracheophyta</taxon>
        <taxon>Spermatophyta</taxon>
        <taxon>Magnoliopsida</taxon>
        <taxon>Liliopsida</taxon>
        <taxon>Poales</taxon>
        <taxon>Poaceae</taxon>
        <taxon>BOP clade</taxon>
        <taxon>Oryzoideae</taxon>
        <taxon>Oryzeae</taxon>
        <taxon>Zizaniinae</taxon>
        <taxon>Zizania</taxon>
    </lineage>
</organism>
<accession>A0A8J5VM85</accession>
<dbReference type="Proteomes" id="UP000729402">
    <property type="component" value="Unassembled WGS sequence"/>
</dbReference>
<evidence type="ECO:0000313" key="3">
    <source>
        <dbReference type="Proteomes" id="UP000729402"/>
    </source>
</evidence>
<evidence type="ECO:0000256" key="1">
    <source>
        <dbReference type="SAM" id="MobiDB-lite"/>
    </source>
</evidence>
<dbReference type="AlphaFoldDB" id="A0A8J5VM85"/>
<protein>
    <submittedName>
        <fullName evidence="2">Uncharacterized protein</fullName>
    </submittedName>
</protein>
<sequence>MGVGAATCGMPDGRRMEDCAGAGGAATPWWRGSATGNGGWDGIGDDGLAGMPDGRQSPDGEWANGC</sequence>